<feature type="transmembrane region" description="Helical" evidence="5">
    <location>
        <begin position="165"/>
        <end position="184"/>
    </location>
</feature>
<dbReference type="SUPFAM" id="SSF57850">
    <property type="entry name" value="RING/U-box"/>
    <property type="match status" value="1"/>
</dbReference>
<evidence type="ECO:0000259" key="6">
    <source>
        <dbReference type="PROSITE" id="PS51292"/>
    </source>
</evidence>
<evidence type="ECO:0000256" key="5">
    <source>
        <dbReference type="SAM" id="Phobius"/>
    </source>
</evidence>
<evidence type="ECO:0000313" key="8">
    <source>
        <dbReference type="Proteomes" id="UP000594263"/>
    </source>
</evidence>
<evidence type="ECO:0000313" key="7">
    <source>
        <dbReference type="EnsemblPlants" id="Kaladp0053s0093.1.v1.1"/>
    </source>
</evidence>
<dbReference type="GO" id="GO:0008270">
    <property type="term" value="F:zinc ion binding"/>
    <property type="evidence" value="ECO:0007669"/>
    <property type="project" value="UniProtKB-KW"/>
</dbReference>
<accession>A0A7N0U3Q7</accession>
<keyword evidence="3" id="KW-0862">Zinc</keyword>
<protein>
    <recommendedName>
        <fullName evidence="6">RING-CH-type domain-containing protein</fullName>
    </recommendedName>
</protein>
<organism evidence="7 8">
    <name type="scientific">Kalanchoe fedtschenkoi</name>
    <name type="common">Lavender scallops</name>
    <name type="synonym">South American air plant</name>
    <dbReference type="NCBI Taxonomy" id="63787"/>
    <lineage>
        <taxon>Eukaryota</taxon>
        <taxon>Viridiplantae</taxon>
        <taxon>Streptophyta</taxon>
        <taxon>Embryophyta</taxon>
        <taxon>Tracheophyta</taxon>
        <taxon>Spermatophyta</taxon>
        <taxon>Magnoliopsida</taxon>
        <taxon>eudicotyledons</taxon>
        <taxon>Gunneridae</taxon>
        <taxon>Pentapetalae</taxon>
        <taxon>Saxifragales</taxon>
        <taxon>Crassulaceae</taxon>
        <taxon>Kalanchoe</taxon>
    </lineage>
</organism>
<evidence type="ECO:0000256" key="1">
    <source>
        <dbReference type="ARBA" id="ARBA00022723"/>
    </source>
</evidence>
<dbReference type="SMART" id="SM00744">
    <property type="entry name" value="RINGv"/>
    <property type="match status" value="1"/>
</dbReference>
<keyword evidence="5" id="KW-0472">Membrane</keyword>
<dbReference type="PANTHER" id="PTHR46214">
    <property type="entry name" value="ZINC FINGER, RING-CH-TYPE"/>
    <property type="match status" value="1"/>
</dbReference>
<dbReference type="Proteomes" id="UP000594263">
    <property type="component" value="Unplaced"/>
</dbReference>
<keyword evidence="8" id="KW-1185">Reference proteome</keyword>
<dbReference type="PANTHER" id="PTHR46214:SF8">
    <property type="entry name" value="RING_FYVE_PHD ZINC FINGER SUPERFAMILY PROTEIN"/>
    <property type="match status" value="1"/>
</dbReference>
<keyword evidence="5" id="KW-0812">Transmembrane</keyword>
<keyword evidence="1" id="KW-0479">Metal-binding</keyword>
<dbReference type="Gramene" id="Kaladp0053s0093.1.v1.1">
    <property type="protein sequence ID" value="Kaladp0053s0093.1.v1.1"/>
    <property type="gene ID" value="Kaladp0053s0093.v1.1"/>
</dbReference>
<keyword evidence="5" id="KW-1133">Transmembrane helix</keyword>
<dbReference type="Gene3D" id="3.30.40.10">
    <property type="entry name" value="Zinc/RING finger domain, C3HC4 (zinc finger)"/>
    <property type="match status" value="1"/>
</dbReference>
<evidence type="ECO:0000256" key="3">
    <source>
        <dbReference type="ARBA" id="ARBA00022833"/>
    </source>
</evidence>
<reference evidence="7" key="1">
    <citation type="submission" date="2021-01" db="UniProtKB">
        <authorList>
            <consortium name="EnsemblPlants"/>
        </authorList>
    </citation>
    <scope>IDENTIFICATION</scope>
</reference>
<dbReference type="PROSITE" id="PS51292">
    <property type="entry name" value="ZF_RING_CH"/>
    <property type="match status" value="1"/>
</dbReference>
<dbReference type="AlphaFoldDB" id="A0A7N0U3Q7"/>
<dbReference type="Pfam" id="PF12906">
    <property type="entry name" value="RINGv"/>
    <property type="match status" value="1"/>
</dbReference>
<name>A0A7N0U3Q7_KALFE</name>
<proteinExistence type="predicted"/>
<sequence length="189" mass="20264">MMERDSVVIVVTTPEPERAAGEPPAGVETAPENSVVGEKKVECGEEEVKFQCVIDVQCENDEQGKEEEEKICRICHLNSDQADISTALILLGCGCKGELGIAHLRCGQAWFKLKGNRVCEICGEPAANVTGAEGVNFIEEWKGNSVAEIGPQRAGGGGGCGRGQLLCNLLMACLVIAFVLPWSLRINMF</sequence>
<dbReference type="InterPro" id="IPR011016">
    <property type="entry name" value="Znf_RING-CH"/>
</dbReference>
<dbReference type="EnsemblPlants" id="Kaladp0053s0093.1.v1.1">
    <property type="protein sequence ID" value="Kaladp0053s0093.1.v1.1"/>
    <property type="gene ID" value="Kaladp0053s0093.v1.1"/>
</dbReference>
<dbReference type="OMA" id="QCENDEQ"/>
<dbReference type="InterPro" id="IPR013083">
    <property type="entry name" value="Znf_RING/FYVE/PHD"/>
</dbReference>
<evidence type="ECO:0000256" key="2">
    <source>
        <dbReference type="ARBA" id="ARBA00022771"/>
    </source>
</evidence>
<feature type="region of interest" description="Disordered" evidence="4">
    <location>
        <begin position="13"/>
        <end position="32"/>
    </location>
</feature>
<keyword evidence="2" id="KW-0863">Zinc-finger</keyword>
<feature type="domain" description="RING-CH-type" evidence="6">
    <location>
        <begin position="64"/>
        <end position="129"/>
    </location>
</feature>
<evidence type="ECO:0000256" key="4">
    <source>
        <dbReference type="SAM" id="MobiDB-lite"/>
    </source>
</evidence>